<reference evidence="1 2" key="1">
    <citation type="journal article" date="2018" name="G3 (Bethesda)">
        <title>Phylogenetic and Phylogenomic Definition of Rhizopus Species.</title>
        <authorList>
            <person name="Gryganskyi A.P."/>
            <person name="Golan J."/>
            <person name="Dolatabadi S."/>
            <person name="Mondo S."/>
            <person name="Robb S."/>
            <person name="Idnurm A."/>
            <person name="Muszewska A."/>
            <person name="Steczkiewicz K."/>
            <person name="Masonjones S."/>
            <person name="Liao H.L."/>
            <person name="Gajdeczka M.T."/>
            <person name="Anike F."/>
            <person name="Vuek A."/>
            <person name="Anishchenko I.M."/>
            <person name="Voigt K."/>
            <person name="de Hoog G.S."/>
            <person name="Smith M.E."/>
            <person name="Heitman J."/>
            <person name="Vilgalys R."/>
            <person name="Stajich J.E."/>
        </authorList>
    </citation>
    <scope>NUCLEOTIDE SEQUENCE [LARGE SCALE GENOMIC DNA]</scope>
    <source>
        <strain evidence="1 2">CBS 357.93</strain>
    </source>
</reference>
<dbReference type="Proteomes" id="UP000252139">
    <property type="component" value="Unassembled WGS sequence"/>
</dbReference>
<accession>A0A367JV68</accession>
<name>A0A367JV68_RHIAZ</name>
<sequence>MKENKPTKKVALTTYRVLKKLTPILVVALLEKKQRAKGTNKLDYDGAISKNVYGIWDGLTLSGGESNQLVRMAIMRVVPFDHGKMLQEKQAAR</sequence>
<dbReference type="EMBL" id="PJQL01000682">
    <property type="protein sequence ID" value="RCH93561.1"/>
    <property type="molecule type" value="Genomic_DNA"/>
</dbReference>
<evidence type="ECO:0000313" key="1">
    <source>
        <dbReference type="EMBL" id="RCH93561.1"/>
    </source>
</evidence>
<comment type="caution">
    <text evidence="1">The sequence shown here is derived from an EMBL/GenBank/DDBJ whole genome shotgun (WGS) entry which is preliminary data.</text>
</comment>
<evidence type="ECO:0000313" key="2">
    <source>
        <dbReference type="Proteomes" id="UP000252139"/>
    </source>
</evidence>
<dbReference type="AlphaFoldDB" id="A0A367JV68"/>
<protein>
    <submittedName>
        <fullName evidence="1">Uncharacterized protein</fullName>
    </submittedName>
</protein>
<proteinExistence type="predicted"/>
<keyword evidence="2" id="KW-1185">Reference proteome</keyword>
<gene>
    <name evidence="1" type="ORF">CU097_010235</name>
</gene>
<organism evidence="1 2">
    <name type="scientific">Rhizopus azygosporus</name>
    <name type="common">Rhizopus microsporus var. azygosporus</name>
    <dbReference type="NCBI Taxonomy" id="86630"/>
    <lineage>
        <taxon>Eukaryota</taxon>
        <taxon>Fungi</taxon>
        <taxon>Fungi incertae sedis</taxon>
        <taxon>Mucoromycota</taxon>
        <taxon>Mucoromycotina</taxon>
        <taxon>Mucoromycetes</taxon>
        <taxon>Mucorales</taxon>
        <taxon>Mucorineae</taxon>
        <taxon>Rhizopodaceae</taxon>
        <taxon>Rhizopus</taxon>
    </lineage>
</organism>